<evidence type="ECO:0000256" key="2">
    <source>
        <dbReference type="ARBA" id="ARBA00006939"/>
    </source>
</evidence>
<dbReference type="PANTHER" id="PTHR11040">
    <property type="entry name" value="ZINC/IRON TRANSPORTER"/>
    <property type="match status" value="1"/>
</dbReference>
<keyword evidence="6 8" id="KW-1133">Transmembrane helix</keyword>
<comment type="caution">
    <text evidence="9">The sequence shown here is derived from an EMBL/GenBank/DDBJ whole genome shotgun (WGS) entry which is preliminary data.</text>
</comment>
<proteinExistence type="inferred from homology"/>
<accession>A0A1G2DF31</accession>
<evidence type="ECO:0000256" key="3">
    <source>
        <dbReference type="ARBA" id="ARBA00022475"/>
    </source>
</evidence>
<organism evidence="9 10">
    <name type="scientific">Candidatus Lloydbacteria bacterium RIFCSPLOWO2_01_FULL_50_20</name>
    <dbReference type="NCBI Taxonomy" id="1798665"/>
    <lineage>
        <taxon>Bacteria</taxon>
        <taxon>Candidatus Lloydiibacteriota</taxon>
    </lineage>
</organism>
<sequence length="240" mass="25492">MVTLFIIGAFLATLLGGFLGIRFRDSLHVVLGFAAGVLVSVVSFDIFPEMMELIEMTGVSPLFAMTAFISGFFVFHVVEKLFSVHSAHESEYEDHSHLAVGTLSALALTFHTFLDGLAIGLSFQVNPVLGSAVGLGVIAHGFSDGLNTVSLMLVHGNKLKQSLRMLFLNAVAPLLGGAVSVFIVLPDKALLVAVGFIGGFLLYIGASDILPEAHSKHSSYKTILATLAGVLFIFVVTQLL</sequence>
<dbReference type="Proteomes" id="UP000178534">
    <property type="component" value="Unassembled WGS sequence"/>
</dbReference>
<feature type="transmembrane region" description="Helical" evidence="8">
    <location>
        <begin position="98"/>
        <end position="121"/>
    </location>
</feature>
<dbReference type="STRING" id="1798665.A2942_02660"/>
<feature type="transmembrane region" description="Helical" evidence="8">
    <location>
        <begin position="59"/>
        <end position="78"/>
    </location>
</feature>
<keyword evidence="5" id="KW-0862">Zinc</keyword>
<protein>
    <recommendedName>
        <fullName evidence="11">Permease</fullName>
    </recommendedName>
</protein>
<dbReference type="PANTHER" id="PTHR11040:SF211">
    <property type="entry name" value="ZINC TRANSPORTER ZIP11"/>
    <property type="match status" value="1"/>
</dbReference>
<dbReference type="GO" id="GO:0005886">
    <property type="term" value="C:plasma membrane"/>
    <property type="evidence" value="ECO:0007669"/>
    <property type="project" value="UniProtKB-SubCell"/>
</dbReference>
<feature type="transmembrane region" description="Helical" evidence="8">
    <location>
        <begin position="222"/>
        <end position="239"/>
    </location>
</feature>
<comment type="subcellular location">
    <subcellularLocation>
        <location evidence="1">Cell membrane</location>
        <topology evidence="1">Multi-pass membrane protein</topology>
    </subcellularLocation>
</comment>
<evidence type="ECO:0000256" key="7">
    <source>
        <dbReference type="ARBA" id="ARBA00023136"/>
    </source>
</evidence>
<dbReference type="EMBL" id="MHLP01000025">
    <property type="protein sequence ID" value="OGZ12254.1"/>
    <property type="molecule type" value="Genomic_DNA"/>
</dbReference>
<evidence type="ECO:0000256" key="1">
    <source>
        <dbReference type="ARBA" id="ARBA00004651"/>
    </source>
</evidence>
<dbReference type="GO" id="GO:0005385">
    <property type="term" value="F:zinc ion transmembrane transporter activity"/>
    <property type="evidence" value="ECO:0007669"/>
    <property type="project" value="TreeGrafter"/>
</dbReference>
<name>A0A1G2DF31_9BACT</name>
<evidence type="ECO:0000313" key="9">
    <source>
        <dbReference type="EMBL" id="OGZ12254.1"/>
    </source>
</evidence>
<evidence type="ECO:0000313" key="10">
    <source>
        <dbReference type="Proteomes" id="UP000178534"/>
    </source>
</evidence>
<dbReference type="Pfam" id="PF02535">
    <property type="entry name" value="Zip"/>
    <property type="match status" value="1"/>
</dbReference>
<gene>
    <name evidence="9" type="ORF">A2942_02660</name>
</gene>
<keyword evidence="7 8" id="KW-0472">Membrane</keyword>
<dbReference type="AlphaFoldDB" id="A0A1G2DF31"/>
<evidence type="ECO:0000256" key="4">
    <source>
        <dbReference type="ARBA" id="ARBA00022692"/>
    </source>
</evidence>
<feature type="transmembrane region" description="Helical" evidence="8">
    <location>
        <begin position="30"/>
        <end position="47"/>
    </location>
</feature>
<keyword evidence="3" id="KW-1003">Cell membrane</keyword>
<reference evidence="9 10" key="1">
    <citation type="journal article" date="2016" name="Nat. Commun.">
        <title>Thousands of microbial genomes shed light on interconnected biogeochemical processes in an aquifer system.</title>
        <authorList>
            <person name="Anantharaman K."/>
            <person name="Brown C.T."/>
            <person name="Hug L.A."/>
            <person name="Sharon I."/>
            <person name="Castelle C.J."/>
            <person name="Probst A.J."/>
            <person name="Thomas B.C."/>
            <person name="Singh A."/>
            <person name="Wilkins M.J."/>
            <person name="Karaoz U."/>
            <person name="Brodie E.L."/>
            <person name="Williams K.H."/>
            <person name="Hubbard S.S."/>
            <person name="Banfield J.F."/>
        </authorList>
    </citation>
    <scope>NUCLEOTIDE SEQUENCE [LARGE SCALE GENOMIC DNA]</scope>
</reference>
<comment type="similarity">
    <text evidence="2">Belongs to the ZIP transporter (TC 2.A.5) family.</text>
</comment>
<feature type="transmembrane region" description="Helical" evidence="8">
    <location>
        <begin position="166"/>
        <end position="185"/>
    </location>
</feature>
<evidence type="ECO:0000256" key="8">
    <source>
        <dbReference type="SAM" id="Phobius"/>
    </source>
</evidence>
<dbReference type="InterPro" id="IPR003689">
    <property type="entry name" value="ZIP"/>
</dbReference>
<evidence type="ECO:0000256" key="6">
    <source>
        <dbReference type="ARBA" id="ARBA00022989"/>
    </source>
</evidence>
<evidence type="ECO:0000256" key="5">
    <source>
        <dbReference type="ARBA" id="ARBA00022833"/>
    </source>
</evidence>
<keyword evidence="4 8" id="KW-0812">Transmembrane</keyword>
<feature type="transmembrane region" description="Helical" evidence="8">
    <location>
        <begin position="191"/>
        <end position="210"/>
    </location>
</feature>
<evidence type="ECO:0008006" key="11">
    <source>
        <dbReference type="Google" id="ProtNLM"/>
    </source>
</evidence>